<dbReference type="Proteomes" id="UP000324767">
    <property type="component" value="Unassembled WGS sequence"/>
</dbReference>
<name>A0A5M8PSH2_9LECA</name>
<dbReference type="PANTHER" id="PTHR13387:SF9">
    <property type="entry name" value="PROTEIN HGH1 HOMOLOG"/>
    <property type="match status" value="1"/>
</dbReference>
<dbReference type="EMBL" id="VXIT01000005">
    <property type="protein sequence ID" value="KAA6412516.1"/>
    <property type="molecule type" value="Genomic_DNA"/>
</dbReference>
<evidence type="ECO:0000256" key="1">
    <source>
        <dbReference type="SAM" id="MobiDB-lite"/>
    </source>
</evidence>
<gene>
    <name evidence="3" type="ORF">FRX48_03507</name>
</gene>
<dbReference type="Pfam" id="PF04063">
    <property type="entry name" value="DUF383"/>
    <property type="match status" value="1"/>
</dbReference>
<feature type="compositionally biased region" description="Low complexity" evidence="1">
    <location>
        <begin position="156"/>
        <end position="173"/>
    </location>
</feature>
<dbReference type="AlphaFoldDB" id="A0A5M8PSH2"/>
<dbReference type="PANTHER" id="PTHR13387">
    <property type="entry name" value="PROTEIN HGH1 HOMOLOG"/>
    <property type="match status" value="1"/>
</dbReference>
<feature type="compositionally biased region" description="Pro residues" evidence="1">
    <location>
        <begin position="174"/>
        <end position="184"/>
    </location>
</feature>
<dbReference type="OrthoDB" id="338814at2759"/>
<accession>A0A5M8PSH2</accession>
<evidence type="ECO:0000259" key="2">
    <source>
        <dbReference type="Pfam" id="PF04063"/>
    </source>
</evidence>
<feature type="domain" description="Protein HGH1 N-terminal" evidence="2">
    <location>
        <begin position="58"/>
        <end position="148"/>
    </location>
</feature>
<feature type="compositionally biased region" description="Low complexity" evidence="1">
    <location>
        <begin position="185"/>
        <end position="215"/>
    </location>
</feature>
<dbReference type="InterPro" id="IPR007205">
    <property type="entry name" value="Protein_HGH1_N"/>
</dbReference>
<proteinExistence type="predicted"/>
<keyword evidence="3" id="KW-0238">DNA-binding</keyword>
<evidence type="ECO:0000313" key="4">
    <source>
        <dbReference type="Proteomes" id="UP000324767"/>
    </source>
</evidence>
<feature type="region of interest" description="Disordered" evidence="1">
    <location>
        <begin position="148"/>
        <end position="215"/>
    </location>
</feature>
<protein>
    <submittedName>
        <fullName evidence="3">DNA-binding HGH1</fullName>
    </submittedName>
</protein>
<evidence type="ECO:0000313" key="3">
    <source>
        <dbReference type="EMBL" id="KAA6412516.1"/>
    </source>
</evidence>
<comment type="caution">
    <text evidence="3">The sequence shown here is derived from an EMBL/GenBank/DDBJ whole genome shotgun (WGS) entry which is preliminary data.</text>
</comment>
<sequence length="239" mass="26706">MFKTGQLTPIRDLKLLVKDYEPIAKNALTILINISNDREVLENIAKDDAFLESLLLRITNPKEPNANELAMLLANMAKSDTITRLLTLTRPIPSPLTPSPLAIDQLLDCFVKGADNTYNPHANFDYLAYLFADLTKFPSAQTYFTTPAPPTPFSLSANSRPSRPTRRPSAAAASPPPSKTPPSTSPRTRSSSPPQPRSWFPSSRRSWARTLSPSRRQSSCRWSCSFSVRRRGGRRMWGF</sequence>
<reference evidence="3 4" key="1">
    <citation type="submission" date="2019-09" db="EMBL/GenBank/DDBJ databases">
        <title>The hologenome of the rock-dwelling lichen Lasallia pustulata.</title>
        <authorList>
            <person name="Greshake Tzovaras B."/>
            <person name="Segers F."/>
            <person name="Bicker A."/>
            <person name="Dal Grande F."/>
            <person name="Otte J."/>
            <person name="Hankeln T."/>
            <person name="Schmitt I."/>
            <person name="Ebersberger I."/>
        </authorList>
    </citation>
    <scope>NUCLEOTIDE SEQUENCE [LARGE SCALE GENOMIC DNA]</scope>
    <source>
        <strain evidence="3">A1-1</strain>
    </source>
</reference>
<dbReference type="InterPro" id="IPR039717">
    <property type="entry name" value="Hgh1"/>
</dbReference>
<dbReference type="GO" id="GO:0003677">
    <property type="term" value="F:DNA binding"/>
    <property type="evidence" value="ECO:0007669"/>
    <property type="project" value="UniProtKB-KW"/>
</dbReference>
<organism evidence="3 4">
    <name type="scientific">Lasallia pustulata</name>
    <dbReference type="NCBI Taxonomy" id="136370"/>
    <lineage>
        <taxon>Eukaryota</taxon>
        <taxon>Fungi</taxon>
        <taxon>Dikarya</taxon>
        <taxon>Ascomycota</taxon>
        <taxon>Pezizomycotina</taxon>
        <taxon>Lecanoromycetes</taxon>
        <taxon>OSLEUM clade</taxon>
        <taxon>Umbilicariomycetidae</taxon>
        <taxon>Umbilicariales</taxon>
        <taxon>Umbilicariaceae</taxon>
        <taxon>Lasallia</taxon>
    </lineage>
</organism>